<dbReference type="AlphaFoldDB" id="A0A1W2ETM5"/>
<dbReference type="EMBL" id="FWXY01000045">
    <property type="protein sequence ID" value="SMD13049.1"/>
    <property type="molecule type" value="Genomic_DNA"/>
</dbReference>
<proteinExistence type="predicted"/>
<organism evidence="2 3">
    <name type="scientific">Desulfocicer vacuolatum DSM 3385</name>
    <dbReference type="NCBI Taxonomy" id="1121400"/>
    <lineage>
        <taxon>Bacteria</taxon>
        <taxon>Pseudomonadati</taxon>
        <taxon>Thermodesulfobacteriota</taxon>
        <taxon>Desulfobacteria</taxon>
        <taxon>Desulfobacterales</taxon>
        <taxon>Desulfobacteraceae</taxon>
        <taxon>Desulfocicer</taxon>
    </lineage>
</organism>
<evidence type="ECO:0000313" key="3">
    <source>
        <dbReference type="Proteomes" id="UP000192418"/>
    </source>
</evidence>
<keyword evidence="3" id="KW-1185">Reference proteome</keyword>
<dbReference type="RefSeq" id="WP_139795914.1">
    <property type="nucleotide sequence ID" value="NZ_FWXY01000045.1"/>
</dbReference>
<feature type="region of interest" description="Disordered" evidence="1">
    <location>
        <begin position="50"/>
        <end position="94"/>
    </location>
</feature>
<feature type="compositionally biased region" description="Polar residues" evidence="1">
    <location>
        <begin position="82"/>
        <end position="94"/>
    </location>
</feature>
<evidence type="ECO:0000256" key="1">
    <source>
        <dbReference type="SAM" id="MobiDB-lite"/>
    </source>
</evidence>
<accession>A0A1W2ETM5</accession>
<reference evidence="2 3" key="1">
    <citation type="submission" date="2017-04" db="EMBL/GenBank/DDBJ databases">
        <authorList>
            <person name="Afonso C.L."/>
            <person name="Miller P.J."/>
            <person name="Scott M.A."/>
            <person name="Spackman E."/>
            <person name="Goraichik I."/>
            <person name="Dimitrov K.M."/>
            <person name="Suarez D.L."/>
            <person name="Swayne D.E."/>
        </authorList>
    </citation>
    <scope>NUCLEOTIDE SEQUENCE [LARGE SCALE GENOMIC DNA]</scope>
    <source>
        <strain evidence="2 3">DSM 3385</strain>
    </source>
</reference>
<dbReference type="Proteomes" id="UP000192418">
    <property type="component" value="Unassembled WGS sequence"/>
</dbReference>
<evidence type="ECO:0000313" key="2">
    <source>
        <dbReference type="EMBL" id="SMD13049.1"/>
    </source>
</evidence>
<protein>
    <submittedName>
        <fullName evidence="2">Uncharacterized protein</fullName>
    </submittedName>
</protein>
<feature type="compositionally biased region" description="Basic and acidic residues" evidence="1">
    <location>
        <begin position="68"/>
        <end position="81"/>
    </location>
</feature>
<name>A0A1W2ETM5_9BACT</name>
<dbReference type="STRING" id="1121400.SAMN02746065_1458"/>
<sequence length="299" mass="33804">MMIKTKFNRSILAALIVLGPALLITYYEIDGKEKFDMPGVVAVLTEPMFAPEKGTPKTPKKLLKLQKGAKDNRQPEQENKSEVQSTETKTNIAASDTSQDAVVIDSDRDKKELAIDAVVVKKIIKKPALHQGKIQKGMLLPNLHLEVDSATVKELLCKKEGFLLAEVGRQRYVLGVTHCDNPYRNTQVGYLTDYPMISDRYLSLPGEHFSRGDLETLNDSVIRRTGSRETPRYNLVFSSSYNKYLIDEQLTKVREQKLDLEKLHNQQTPVSIHGELHREDHRVRLRVIAVKVGGETIDL</sequence>
<gene>
    <name evidence="2" type="ORF">SAMN02746065_1458</name>
</gene>